<keyword evidence="2" id="KW-1185">Reference proteome</keyword>
<gene>
    <name evidence="1" type="ORF">BB561_005321</name>
</gene>
<dbReference type="Proteomes" id="UP000245383">
    <property type="component" value="Unassembled WGS sequence"/>
</dbReference>
<name>A0A2T9YAZ2_9FUNG</name>
<evidence type="ECO:0000313" key="1">
    <source>
        <dbReference type="EMBL" id="PVU89490.1"/>
    </source>
</evidence>
<proteinExistence type="predicted"/>
<comment type="caution">
    <text evidence="1">The sequence shown here is derived from an EMBL/GenBank/DDBJ whole genome shotgun (WGS) entry which is preliminary data.</text>
</comment>
<evidence type="ECO:0000313" key="2">
    <source>
        <dbReference type="Proteomes" id="UP000245383"/>
    </source>
</evidence>
<accession>A0A2T9YAZ2</accession>
<dbReference type="EMBL" id="MBFR01000311">
    <property type="protein sequence ID" value="PVU89490.1"/>
    <property type="molecule type" value="Genomic_DNA"/>
</dbReference>
<protein>
    <submittedName>
        <fullName evidence="1">Uncharacterized protein</fullName>
    </submittedName>
</protein>
<sequence>MKSTHPRITSRCTQKVIALLVKKSKASDLLSLAPASTTLATQLKKAGNSFAGKDRKYRILIGKTLENVLPANTDLNQIKTRDRITINNQAGIKIKWAEHYSHNSSNKREYQLLHVLERATTNTPRLHLN</sequence>
<reference evidence="1 2" key="1">
    <citation type="journal article" date="2018" name="MBio">
        <title>Comparative Genomics Reveals the Core Gene Toolbox for the Fungus-Insect Symbiosis.</title>
        <authorList>
            <person name="Wang Y."/>
            <person name="Stata M."/>
            <person name="Wang W."/>
            <person name="Stajich J.E."/>
            <person name="White M.M."/>
            <person name="Moncalvo J.M."/>
        </authorList>
    </citation>
    <scope>NUCLEOTIDE SEQUENCE [LARGE SCALE GENOMIC DNA]</scope>
    <source>
        <strain evidence="1 2">SWE-8-4</strain>
    </source>
</reference>
<organism evidence="1 2">
    <name type="scientific">Smittium simulii</name>
    <dbReference type="NCBI Taxonomy" id="133385"/>
    <lineage>
        <taxon>Eukaryota</taxon>
        <taxon>Fungi</taxon>
        <taxon>Fungi incertae sedis</taxon>
        <taxon>Zoopagomycota</taxon>
        <taxon>Kickxellomycotina</taxon>
        <taxon>Harpellomycetes</taxon>
        <taxon>Harpellales</taxon>
        <taxon>Legeriomycetaceae</taxon>
        <taxon>Smittium</taxon>
    </lineage>
</organism>
<dbReference type="AlphaFoldDB" id="A0A2T9YAZ2"/>